<feature type="binding site" evidence="9">
    <location>
        <begin position="60"/>
        <end position="62"/>
    </location>
    <ligand>
        <name>5-amino-6-(D-ribitylamino)uracil</name>
        <dbReference type="ChEBI" id="CHEBI:15934"/>
    </ligand>
</feature>
<dbReference type="PANTHER" id="PTHR21058:SF0">
    <property type="entry name" value="6,7-DIMETHYL-8-RIBITYLLUMAZINE SYNTHASE"/>
    <property type="match status" value="1"/>
</dbReference>
<evidence type="ECO:0000256" key="6">
    <source>
        <dbReference type="ARBA" id="ARBA00048785"/>
    </source>
</evidence>
<evidence type="ECO:0000256" key="2">
    <source>
        <dbReference type="ARBA" id="ARBA00007424"/>
    </source>
</evidence>
<dbReference type="HAMAP" id="MF_00178">
    <property type="entry name" value="Lumazine_synth"/>
    <property type="match status" value="1"/>
</dbReference>
<evidence type="ECO:0000256" key="5">
    <source>
        <dbReference type="ARBA" id="ARBA00022679"/>
    </source>
</evidence>
<dbReference type="GO" id="GO:0009231">
    <property type="term" value="P:riboflavin biosynthetic process"/>
    <property type="evidence" value="ECO:0007669"/>
    <property type="project" value="UniProtKB-UniRule"/>
</dbReference>
<keyword evidence="11" id="KW-1185">Reference proteome</keyword>
<feature type="binding site" evidence="9">
    <location>
        <begin position="84"/>
        <end position="86"/>
    </location>
    <ligand>
        <name>5-amino-6-(D-ribitylamino)uracil</name>
        <dbReference type="ChEBI" id="CHEBI:15934"/>
    </ligand>
</feature>
<evidence type="ECO:0000256" key="1">
    <source>
        <dbReference type="ARBA" id="ARBA00004917"/>
    </source>
</evidence>
<comment type="function">
    <text evidence="7 9">Catalyzes the formation of 6,7-dimethyl-8-ribityllumazine by condensation of 5-amino-6-(D-ribitylamino)uracil with 3,4-dihydroxy-2-butanone 4-phosphate. This is the penultimate step in the biosynthesis of riboflavin.</text>
</comment>
<evidence type="ECO:0000256" key="8">
    <source>
        <dbReference type="ARBA" id="ARBA00072606"/>
    </source>
</evidence>
<dbReference type="AlphaFoldDB" id="A0AAE3VI00"/>
<dbReference type="NCBIfam" id="TIGR00114">
    <property type="entry name" value="lumazine-synth"/>
    <property type="match status" value="1"/>
</dbReference>
<evidence type="ECO:0000313" key="11">
    <source>
        <dbReference type="Proteomes" id="UP001238163"/>
    </source>
</evidence>
<dbReference type="InterPro" id="IPR036467">
    <property type="entry name" value="LS/RS_sf"/>
</dbReference>
<dbReference type="Pfam" id="PF00885">
    <property type="entry name" value="DMRL_synthase"/>
    <property type="match status" value="1"/>
</dbReference>
<comment type="catalytic activity">
    <reaction evidence="6 9">
        <text>(2S)-2-hydroxy-3-oxobutyl phosphate + 5-amino-6-(D-ribitylamino)uracil = 6,7-dimethyl-8-(1-D-ribityl)lumazine + phosphate + 2 H2O + H(+)</text>
        <dbReference type="Rhea" id="RHEA:26152"/>
        <dbReference type="ChEBI" id="CHEBI:15377"/>
        <dbReference type="ChEBI" id="CHEBI:15378"/>
        <dbReference type="ChEBI" id="CHEBI:15934"/>
        <dbReference type="ChEBI" id="CHEBI:43474"/>
        <dbReference type="ChEBI" id="CHEBI:58201"/>
        <dbReference type="ChEBI" id="CHEBI:58830"/>
        <dbReference type="EC" id="2.5.1.78"/>
    </reaction>
</comment>
<feature type="binding site" evidence="9">
    <location>
        <position position="117"/>
    </location>
    <ligand>
        <name>5-amino-6-(D-ribitylamino)uracil</name>
        <dbReference type="ChEBI" id="CHEBI:15934"/>
    </ligand>
</feature>
<dbReference type="Gene3D" id="3.40.50.960">
    <property type="entry name" value="Lumazine/riboflavin synthase"/>
    <property type="match status" value="1"/>
</dbReference>
<dbReference type="InterPro" id="IPR002180">
    <property type="entry name" value="LS/RS"/>
</dbReference>
<comment type="caution">
    <text evidence="10">The sequence shown here is derived from an EMBL/GenBank/DDBJ whole genome shotgun (WGS) entry which is preliminary data.</text>
</comment>
<accession>A0AAE3VI00</accession>
<dbReference type="GO" id="GO:0000906">
    <property type="term" value="F:6,7-dimethyl-8-ribityllumazine synthase activity"/>
    <property type="evidence" value="ECO:0007669"/>
    <property type="project" value="UniProtKB-UniRule"/>
</dbReference>
<dbReference type="InterPro" id="IPR034964">
    <property type="entry name" value="LS"/>
</dbReference>
<evidence type="ECO:0000256" key="4">
    <source>
        <dbReference type="ARBA" id="ARBA00022619"/>
    </source>
</evidence>
<evidence type="ECO:0000256" key="7">
    <source>
        <dbReference type="ARBA" id="ARBA00058151"/>
    </source>
</evidence>
<evidence type="ECO:0000313" key="10">
    <source>
        <dbReference type="EMBL" id="MDQ0290868.1"/>
    </source>
</evidence>
<dbReference type="EC" id="2.5.1.78" evidence="3 9"/>
<evidence type="ECO:0000256" key="9">
    <source>
        <dbReference type="HAMAP-Rule" id="MF_00178"/>
    </source>
</evidence>
<dbReference type="Proteomes" id="UP001238163">
    <property type="component" value="Unassembled WGS sequence"/>
</dbReference>
<sequence>MTAEVKTYEGGLNAAGLRFAIVCSRFNEFFVSKLLGGAVDCLLRHGASAKDIETAWVPGSYEIPLVAKKLVASGRYHGVIALGVVIQGSTAHANYVNAEVSKGLAQVSLESGVPVIYGVVTTENIEQAIERSGCKAGNRGSTAAETAIEMANLLRVLPEAK</sequence>
<feature type="binding site" evidence="9">
    <location>
        <position position="131"/>
    </location>
    <ligand>
        <name>(2S)-2-hydroxy-3-oxobutyl phosphate</name>
        <dbReference type="ChEBI" id="CHEBI:58830"/>
    </ligand>
</feature>
<feature type="active site" description="Proton donor" evidence="9">
    <location>
        <position position="92"/>
    </location>
</feature>
<dbReference type="EMBL" id="JAUSVL010000001">
    <property type="protein sequence ID" value="MDQ0290868.1"/>
    <property type="molecule type" value="Genomic_DNA"/>
</dbReference>
<proteinExistence type="inferred from homology"/>
<protein>
    <recommendedName>
        <fullName evidence="8 9">6,7-dimethyl-8-ribityllumazine synthase</fullName>
        <shortName evidence="9">DMRL synthase</shortName>
        <shortName evidence="9">LS</shortName>
        <shortName evidence="9">Lumazine synthase</shortName>
        <ecNumber evidence="3 9">2.5.1.78</ecNumber>
    </recommendedName>
</protein>
<comment type="pathway">
    <text evidence="1 9">Cofactor biosynthesis; riboflavin biosynthesis; riboflavin from 2-hydroxy-3-oxobutyl phosphate and 5-amino-6-(D-ribitylamino)uracil: step 1/2.</text>
</comment>
<keyword evidence="4 9" id="KW-0686">Riboflavin biosynthesis</keyword>
<organism evidence="10 11">
    <name type="scientific">Oligosphaera ethanolica</name>
    <dbReference type="NCBI Taxonomy" id="760260"/>
    <lineage>
        <taxon>Bacteria</taxon>
        <taxon>Pseudomonadati</taxon>
        <taxon>Lentisphaerota</taxon>
        <taxon>Oligosphaeria</taxon>
        <taxon>Oligosphaerales</taxon>
        <taxon>Oligosphaeraceae</taxon>
        <taxon>Oligosphaera</taxon>
    </lineage>
</organism>
<dbReference type="GO" id="GO:0005829">
    <property type="term" value="C:cytosol"/>
    <property type="evidence" value="ECO:0007669"/>
    <property type="project" value="TreeGrafter"/>
</dbReference>
<gene>
    <name evidence="9" type="primary">ribH</name>
    <name evidence="10" type="ORF">J3R75_002975</name>
</gene>
<dbReference type="CDD" id="cd09209">
    <property type="entry name" value="Lumazine_synthase-I"/>
    <property type="match status" value="1"/>
</dbReference>
<reference evidence="10" key="1">
    <citation type="submission" date="2023-07" db="EMBL/GenBank/DDBJ databases">
        <title>Genomic Encyclopedia of Type Strains, Phase IV (KMG-IV): sequencing the most valuable type-strain genomes for metagenomic binning, comparative biology and taxonomic classification.</title>
        <authorList>
            <person name="Goeker M."/>
        </authorList>
    </citation>
    <scope>NUCLEOTIDE SEQUENCE</scope>
    <source>
        <strain evidence="10">DSM 24202</strain>
    </source>
</reference>
<dbReference type="SUPFAM" id="SSF52121">
    <property type="entry name" value="Lumazine synthase"/>
    <property type="match status" value="1"/>
</dbReference>
<feature type="binding site" evidence="9">
    <location>
        <position position="26"/>
    </location>
    <ligand>
        <name>5-amino-6-(D-ribitylamino)uracil</name>
        <dbReference type="ChEBI" id="CHEBI:15934"/>
    </ligand>
</feature>
<dbReference type="GO" id="GO:0009349">
    <property type="term" value="C:riboflavin synthase complex"/>
    <property type="evidence" value="ECO:0007669"/>
    <property type="project" value="UniProtKB-UniRule"/>
</dbReference>
<name>A0AAE3VI00_9BACT</name>
<dbReference type="FunFam" id="3.40.50.960:FF:000001">
    <property type="entry name" value="6,7-dimethyl-8-ribityllumazine synthase"/>
    <property type="match status" value="1"/>
</dbReference>
<feature type="binding site" evidence="9">
    <location>
        <begin position="89"/>
        <end position="90"/>
    </location>
    <ligand>
        <name>(2S)-2-hydroxy-3-oxobutyl phosphate</name>
        <dbReference type="ChEBI" id="CHEBI:58830"/>
    </ligand>
</feature>
<comment type="similarity">
    <text evidence="2 9">Belongs to the DMRL synthase family.</text>
</comment>
<evidence type="ECO:0000256" key="3">
    <source>
        <dbReference type="ARBA" id="ARBA00012664"/>
    </source>
</evidence>
<dbReference type="PANTHER" id="PTHR21058">
    <property type="entry name" value="6,7-DIMETHYL-8-RIBITYLLUMAZINE SYNTHASE DMRL SYNTHASE LUMAZINE SYNTHASE"/>
    <property type="match status" value="1"/>
</dbReference>
<keyword evidence="5 9" id="KW-0808">Transferase</keyword>